<protein>
    <submittedName>
        <fullName evidence="2">Uncharacterized protein</fullName>
    </submittedName>
</protein>
<dbReference type="EMBL" id="KQ459054">
    <property type="protein sequence ID" value="KPJ03926.1"/>
    <property type="molecule type" value="Genomic_DNA"/>
</dbReference>
<name>A0A194QKE1_PAPXU</name>
<dbReference type="PROSITE" id="PS51257">
    <property type="entry name" value="PROKAR_LIPOPROTEIN"/>
    <property type="match status" value="1"/>
</dbReference>
<organism evidence="2 3">
    <name type="scientific">Papilio xuthus</name>
    <name type="common">Asian swallowtail butterfly</name>
    <dbReference type="NCBI Taxonomy" id="66420"/>
    <lineage>
        <taxon>Eukaryota</taxon>
        <taxon>Metazoa</taxon>
        <taxon>Ecdysozoa</taxon>
        <taxon>Arthropoda</taxon>
        <taxon>Hexapoda</taxon>
        <taxon>Insecta</taxon>
        <taxon>Pterygota</taxon>
        <taxon>Neoptera</taxon>
        <taxon>Endopterygota</taxon>
        <taxon>Lepidoptera</taxon>
        <taxon>Glossata</taxon>
        <taxon>Ditrysia</taxon>
        <taxon>Papilionoidea</taxon>
        <taxon>Papilionidae</taxon>
        <taxon>Papilioninae</taxon>
        <taxon>Papilio</taxon>
    </lineage>
</organism>
<keyword evidence="3" id="KW-1185">Reference proteome</keyword>
<dbReference type="AlphaFoldDB" id="A0A194QKE1"/>
<sequence>MWWRFLAFCVLVSLVLFILISCIYGRPVVHLSLNRCCDNDQIAFENFGDNVLSERYIKSDSLGMENSTIIALDNIEKMIDNIRQLVNVHNPSTRDLYDELVEELVSSNAEDGFLDSSTEVTNIL</sequence>
<feature type="signal peptide" evidence="1">
    <location>
        <begin position="1"/>
        <end position="25"/>
    </location>
</feature>
<reference evidence="2 3" key="1">
    <citation type="journal article" date="2015" name="Nat. Commun.">
        <title>Outbred genome sequencing and CRISPR/Cas9 gene editing in butterflies.</title>
        <authorList>
            <person name="Li X."/>
            <person name="Fan D."/>
            <person name="Zhang W."/>
            <person name="Liu G."/>
            <person name="Zhang L."/>
            <person name="Zhao L."/>
            <person name="Fang X."/>
            <person name="Chen L."/>
            <person name="Dong Y."/>
            <person name="Chen Y."/>
            <person name="Ding Y."/>
            <person name="Zhao R."/>
            <person name="Feng M."/>
            <person name="Zhu Y."/>
            <person name="Feng Y."/>
            <person name="Jiang X."/>
            <person name="Zhu D."/>
            <person name="Xiang H."/>
            <person name="Feng X."/>
            <person name="Li S."/>
            <person name="Wang J."/>
            <person name="Zhang G."/>
            <person name="Kronforst M.R."/>
            <person name="Wang W."/>
        </authorList>
    </citation>
    <scope>NUCLEOTIDE SEQUENCE [LARGE SCALE GENOMIC DNA]</scope>
    <source>
        <strain evidence="2">Ya'a_city_454_Px</strain>
        <tissue evidence="2">Whole body</tissue>
    </source>
</reference>
<proteinExistence type="predicted"/>
<evidence type="ECO:0000313" key="3">
    <source>
        <dbReference type="Proteomes" id="UP000053268"/>
    </source>
</evidence>
<feature type="chain" id="PRO_5008264424" evidence="1">
    <location>
        <begin position="26"/>
        <end position="124"/>
    </location>
</feature>
<evidence type="ECO:0000256" key="1">
    <source>
        <dbReference type="SAM" id="SignalP"/>
    </source>
</evidence>
<dbReference type="Proteomes" id="UP000053268">
    <property type="component" value="Unassembled WGS sequence"/>
</dbReference>
<gene>
    <name evidence="2" type="ORF">RR46_01878</name>
</gene>
<keyword evidence="1" id="KW-0732">Signal</keyword>
<evidence type="ECO:0000313" key="2">
    <source>
        <dbReference type="EMBL" id="KPJ03926.1"/>
    </source>
</evidence>
<accession>A0A194QKE1</accession>